<protein>
    <submittedName>
        <fullName evidence="2">Cisplatin resistance-associated overexpressed protein</fullName>
    </submittedName>
</protein>
<dbReference type="GO" id="GO:0003729">
    <property type="term" value="F:mRNA binding"/>
    <property type="evidence" value="ECO:0007669"/>
    <property type="project" value="InterPro"/>
</dbReference>
<dbReference type="EMBL" id="JTDY01001253">
    <property type="protein sequence ID" value="KOB74393.1"/>
    <property type="molecule type" value="Genomic_DNA"/>
</dbReference>
<evidence type="ECO:0000256" key="1">
    <source>
        <dbReference type="ARBA" id="ARBA00005655"/>
    </source>
</evidence>
<comment type="caution">
    <text evidence="2">The sequence shown here is derived from an EMBL/GenBank/DDBJ whole genome shotgun (WGS) entry which is preliminary data.</text>
</comment>
<dbReference type="GO" id="GO:0006376">
    <property type="term" value="P:mRNA splice site recognition"/>
    <property type="evidence" value="ECO:0007669"/>
    <property type="project" value="InterPro"/>
</dbReference>
<gene>
    <name evidence="2" type="ORF">OBRU01_09172</name>
</gene>
<dbReference type="PANTHER" id="PTHR12375">
    <property type="entry name" value="RNA-BINDING PROTEIN LUC7-RELATED"/>
    <property type="match status" value="1"/>
</dbReference>
<dbReference type="AlphaFoldDB" id="A0A0L7LFR1"/>
<organism evidence="2 3">
    <name type="scientific">Operophtera brumata</name>
    <name type="common">Winter moth</name>
    <name type="synonym">Phalaena brumata</name>
    <dbReference type="NCBI Taxonomy" id="104452"/>
    <lineage>
        <taxon>Eukaryota</taxon>
        <taxon>Metazoa</taxon>
        <taxon>Ecdysozoa</taxon>
        <taxon>Arthropoda</taxon>
        <taxon>Hexapoda</taxon>
        <taxon>Insecta</taxon>
        <taxon>Pterygota</taxon>
        <taxon>Neoptera</taxon>
        <taxon>Endopterygota</taxon>
        <taxon>Lepidoptera</taxon>
        <taxon>Glossata</taxon>
        <taxon>Ditrysia</taxon>
        <taxon>Geometroidea</taxon>
        <taxon>Geometridae</taxon>
        <taxon>Larentiinae</taxon>
        <taxon>Operophtera</taxon>
    </lineage>
</organism>
<dbReference type="InterPro" id="IPR004882">
    <property type="entry name" value="Luc7-rel"/>
</dbReference>
<dbReference type="Proteomes" id="UP000037510">
    <property type="component" value="Unassembled WGS sequence"/>
</dbReference>
<accession>A0A0L7LFR1</accession>
<sequence>MAVLAAAQLLDELMGRHRNTNPNEKIRKPNWEDPEYCKYYMVKFCPHDLFVNTRADLGVCPKVHDDEVKDLFEKAETSYKKSQYVEEFLRFCRHMINDVETVNCSQVTLLSEKVKALVQEAEEAGTRGDVEQAQGLMKLCDRLKDEKDQLLKQQENSHWSITAELAAAQEKQMEVCPVCGAFLIVGDAQQRIDDHLSGKQHVGSVPFIDIVKTQEKQMEVCPVCGAFLIVGDVQQLIDDHLSGKQHVGSVPFIDIVKAQEKQMEVCPVCGAFLIVGDAQQRIDDHLSGKQHVGSVPFIDIVKAQEKQMEVCPVCGAFLIVGDAQQRIDDHLSGKQHVGSVPFIDIVKAQEKQIEGCPVCGAFLIVGDAQQRIDDHVSGKQHVGSVSFIGPSINHMRVEEGRGVKITKYHKGGGGCSKISRACIY</sequence>
<comment type="similarity">
    <text evidence="1">Belongs to the Luc7 family.</text>
</comment>
<reference evidence="2 3" key="1">
    <citation type="journal article" date="2015" name="Genome Biol. Evol.">
        <title>The genome of winter moth (Operophtera brumata) provides a genomic perspective on sexual dimorphism and phenology.</title>
        <authorList>
            <person name="Derks M.F."/>
            <person name="Smit S."/>
            <person name="Salis L."/>
            <person name="Schijlen E."/>
            <person name="Bossers A."/>
            <person name="Mateman C."/>
            <person name="Pijl A.S."/>
            <person name="de Ridder D."/>
            <person name="Groenen M.A."/>
            <person name="Visser M.E."/>
            <person name="Megens H.J."/>
        </authorList>
    </citation>
    <scope>NUCLEOTIDE SEQUENCE [LARGE SCALE GENOMIC DNA]</scope>
    <source>
        <strain evidence="2">WM2013NL</strain>
        <tissue evidence="2">Head and thorax</tissue>
    </source>
</reference>
<dbReference type="STRING" id="104452.A0A0L7LFR1"/>
<evidence type="ECO:0000313" key="2">
    <source>
        <dbReference type="EMBL" id="KOB74393.1"/>
    </source>
</evidence>
<dbReference type="GO" id="GO:0005685">
    <property type="term" value="C:U1 snRNP"/>
    <property type="evidence" value="ECO:0007669"/>
    <property type="project" value="InterPro"/>
</dbReference>
<name>A0A0L7LFR1_OPEBR</name>
<keyword evidence="3" id="KW-1185">Reference proteome</keyword>
<evidence type="ECO:0000313" key="3">
    <source>
        <dbReference type="Proteomes" id="UP000037510"/>
    </source>
</evidence>
<dbReference type="Pfam" id="PF03194">
    <property type="entry name" value="LUC7"/>
    <property type="match status" value="6"/>
</dbReference>
<proteinExistence type="inferred from homology"/>